<dbReference type="Proteomes" id="UP001470230">
    <property type="component" value="Unassembled WGS sequence"/>
</dbReference>
<sequence length="78" mass="8805">MPIPKDLTEEFFPVIKKKENVESIAIPLFDFLALSLLIGLSDFHRSSRLNNLIQNSPSPLSSSLSNLQRPLVRIEDVD</sequence>
<evidence type="ECO:0000313" key="1">
    <source>
        <dbReference type="EMBL" id="KAK8860624.1"/>
    </source>
</evidence>
<keyword evidence="2" id="KW-1185">Reference proteome</keyword>
<dbReference type="EMBL" id="JAPFFF010000018">
    <property type="protein sequence ID" value="KAK8860624.1"/>
    <property type="molecule type" value="Genomic_DNA"/>
</dbReference>
<reference evidence="1 2" key="1">
    <citation type="submission" date="2024-04" db="EMBL/GenBank/DDBJ databases">
        <title>Tritrichomonas musculus Genome.</title>
        <authorList>
            <person name="Alves-Ferreira E."/>
            <person name="Grigg M."/>
            <person name="Lorenzi H."/>
            <person name="Galac M."/>
        </authorList>
    </citation>
    <scope>NUCLEOTIDE SEQUENCE [LARGE SCALE GENOMIC DNA]</scope>
    <source>
        <strain evidence="1 2">EAF2021</strain>
    </source>
</reference>
<protein>
    <submittedName>
        <fullName evidence="1">Uncharacterized protein</fullName>
    </submittedName>
</protein>
<proteinExistence type="predicted"/>
<evidence type="ECO:0000313" key="2">
    <source>
        <dbReference type="Proteomes" id="UP001470230"/>
    </source>
</evidence>
<accession>A0ABR2IC46</accession>
<name>A0ABR2IC46_9EUKA</name>
<organism evidence="1 2">
    <name type="scientific">Tritrichomonas musculus</name>
    <dbReference type="NCBI Taxonomy" id="1915356"/>
    <lineage>
        <taxon>Eukaryota</taxon>
        <taxon>Metamonada</taxon>
        <taxon>Parabasalia</taxon>
        <taxon>Tritrichomonadida</taxon>
        <taxon>Tritrichomonadidae</taxon>
        <taxon>Tritrichomonas</taxon>
    </lineage>
</organism>
<comment type="caution">
    <text evidence="1">The sequence shown here is derived from an EMBL/GenBank/DDBJ whole genome shotgun (WGS) entry which is preliminary data.</text>
</comment>
<gene>
    <name evidence="1" type="ORF">M9Y10_012289</name>
</gene>